<keyword evidence="3" id="KW-1185">Reference proteome</keyword>
<name>A0A838XM54_9HYPH</name>
<comment type="caution">
    <text evidence="2">The sequence shown here is derived from an EMBL/GenBank/DDBJ whole genome shotgun (WGS) entry which is preliminary data.</text>
</comment>
<organism evidence="2 3">
    <name type="scientific">Stappia taiwanensis</name>
    <dbReference type="NCBI Taxonomy" id="992267"/>
    <lineage>
        <taxon>Bacteria</taxon>
        <taxon>Pseudomonadati</taxon>
        <taxon>Pseudomonadota</taxon>
        <taxon>Alphaproteobacteria</taxon>
        <taxon>Hyphomicrobiales</taxon>
        <taxon>Stappiaceae</taxon>
        <taxon>Stappia</taxon>
    </lineage>
</organism>
<dbReference type="AlphaFoldDB" id="A0A838XM54"/>
<reference evidence="2 3" key="1">
    <citation type="submission" date="2020-07" db="EMBL/GenBank/DDBJ databases">
        <authorList>
            <person name="Li M."/>
        </authorList>
    </citation>
    <scope>NUCLEOTIDE SEQUENCE [LARGE SCALE GENOMIC DNA]</scope>
    <source>
        <strain evidence="2 3">DSM 23284</strain>
    </source>
</reference>
<keyword evidence="1" id="KW-0812">Transmembrane</keyword>
<gene>
    <name evidence="2" type="ORF">H1W37_04590</name>
</gene>
<dbReference type="Proteomes" id="UP000559404">
    <property type="component" value="Unassembled WGS sequence"/>
</dbReference>
<evidence type="ECO:0000313" key="2">
    <source>
        <dbReference type="EMBL" id="MBA4610917.1"/>
    </source>
</evidence>
<accession>A0A838XM54</accession>
<keyword evidence="1" id="KW-0472">Membrane</keyword>
<proteinExistence type="predicted"/>
<sequence length="66" mass="7598">METLTPLAQMIGARGDLAHLVLFLWAGTVSSLLVWTVREMIRSNRRFDDFVQAIARLNRLFSDFDD</sequence>
<protein>
    <submittedName>
        <fullName evidence="2">Uncharacterized protein</fullName>
    </submittedName>
</protein>
<dbReference type="RefSeq" id="WP_181759108.1">
    <property type="nucleotide sequence ID" value="NZ_BMCR01000004.1"/>
</dbReference>
<dbReference type="EMBL" id="JACEON010000003">
    <property type="protein sequence ID" value="MBA4610917.1"/>
    <property type="molecule type" value="Genomic_DNA"/>
</dbReference>
<reference evidence="2 3" key="2">
    <citation type="submission" date="2020-08" db="EMBL/GenBank/DDBJ databases">
        <title>Stappia taiwanensis sp. nov., isolated from a coastal thermal spring.</title>
        <authorList>
            <person name="Kampfer P."/>
        </authorList>
    </citation>
    <scope>NUCLEOTIDE SEQUENCE [LARGE SCALE GENOMIC DNA]</scope>
    <source>
        <strain evidence="2 3">DSM 23284</strain>
    </source>
</reference>
<evidence type="ECO:0000256" key="1">
    <source>
        <dbReference type="SAM" id="Phobius"/>
    </source>
</evidence>
<evidence type="ECO:0000313" key="3">
    <source>
        <dbReference type="Proteomes" id="UP000559404"/>
    </source>
</evidence>
<keyword evidence="1" id="KW-1133">Transmembrane helix</keyword>
<feature type="transmembrane region" description="Helical" evidence="1">
    <location>
        <begin position="17"/>
        <end position="37"/>
    </location>
</feature>